<evidence type="ECO:0000313" key="1">
    <source>
        <dbReference type="EMBL" id="XPM62646.1"/>
    </source>
</evidence>
<proteinExistence type="predicted"/>
<keyword evidence="2" id="KW-1185">Reference proteome</keyword>
<gene>
    <name evidence="1" type="ORF">BH720_023800</name>
</gene>
<dbReference type="EMBL" id="CP182909">
    <property type="protein sequence ID" value="XPM62646.1"/>
    <property type="molecule type" value="Genomic_DNA"/>
</dbReference>
<dbReference type="Proteomes" id="UP000095472">
    <property type="component" value="Chromosome"/>
</dbReference>
<evidence type="ECO:0000313" key="2">
    <source>
        <dbReference type="Proteomes" id="UP000095472"/>
    </source>
</evidence>
<organism evidence="1 2">
    <name type="scientific">Desertifilum tharense IPPAS B-1220</name>
    <dbReference type="NCBI Taxonomy" id="1781255"/>
    <lineage>
        <taxon>Bacteria</taxon>
        <taxon>Bacillati</taxon>
        <taxon>Cyanobacteriota</taxon>
        <taxon>Cyanophyceae</taxon>
        <taxon>Desertifilales</taxon>
        <taxon>Desertifilaceae</taxon>
        <taxon>Desertifilum</taxon>
    </lineage>
</organism>
<protein>
    <submittedName>
        <fullName evidence="1">Uncharacterized protein</fullName>
    </submittedName>
</protein>
<name>A0ACD5GQ93_9CYAN</name>
<accession>A0ACD5GQ93</accession>
<sequence length="51" mass="6042">MNRNRHQAQKQTTQAHRENIQKALQHRLEVARAKGDETLIRLLEAEANYFN</sequence>
<reference evidence="1 2" key="1">
    <citation type="journal article" date="2016" name="Genome Announc.">
        <title>Draft Genome Sequence of the Thermotolerant Cyanobacterium Desertifilum sp. IPPAS B-1220.</title>
        <authorList>
            <person name="Mironov K.S."/>
            <person name="Sinetova M.A."/>
            <person name="Bolatkhan K."/>
            <person name="Zayadan B.K."/>
            <person name="Ustinova V.V."/>
            <person name="Kupriyanova E.V."/>
            <person name="Skrypnik A.N."/>
            <person name="Gogoleva N.E."/>
            <person name="Gogolev Y.V."/>
            <person name="Los D.A."/>
        </authorList>
    </citation>
    <scope>NUCLEOTIDE SEQUENCE [LARGE SCALE GENOMIC DNA]</scope>
    <source>
        <strain evidence="1 2">IPPAS B-1220</strain>
    </source>
</reference>